<feature type="compositionally biased region" description="Basic and acidic residues" evidence="1">
    <location>
        <begin position="40"/>
        <end position="54"/>
    </location>
</feature>
<dbReference type="InterPro" id="IPR036397">
    <property type="entry name" value="RNaseH_sf"/>
</dbReference>
<organism evidence="2 3">
    <name type="scientific">Spodoptera litura</name>
    <name type="common">Asian cotton leafworm</name>
    <dbReference type="NCBI Taxonomy" id="69820"/>
    <lineage>
        <taxon>Eukaryota</taxon>
        <taxon>Metazoa</taxon>
        <taxon>Ecdysozoa</taxon>
        <taxon>Arthropoda</taxon>
        <taxon>Hexapoda</taxon>
        <taxon>Insecta</taxon>
        <taxon>Pterygota</taxon>
        <taxon>Neoptera</taxon>
        <taxon>Endopterygota</taxon>
        <taxon>Lepidoptera</taxon>
        <taxon>Glossata</taxon>
        <taxon>Ditrysia</taxon>
        <taxon>Noctuoidea</taxon>
        <taxon>Noctuidae</taxon>
        <taxon>Amphipyrinae</taxon>
        <taxon>Spodoptera</taxon>
    </lineage>
</organism>
<accession>A0A9J7DP18</accession>
<feature type="region of interest" description="Disordered" evidence="1">
    <location>
        <begin position="371"/>
        <end position="442"/>
    </location>
</feature>
<feature type="compositionally biased region" description="Basic and acidic residues" evidence="1">
    <location>
        <begin position="73"/>
        <end position="85"/>
    </location>
</feature>
<reference evidence="3" key="1">
    <citation type="submission" date="2025-08" db="UniProtKB">
        <authorList>
            <consortium name="RefSeq"/>
        </authorList>
    </citation>
    <scope>IDENTIFICATION</scope>
    <source>
        <strain evidence="3">Ishihara</strain>
        <tissue evidence="3">Whole body</tissue>
    </source>
</reference>
<dbReference type="AlphaFoldDB" id="A0A9J7DP18"/>
<gene>
    <name evidence="3" type="primary">LOC111349041</name>
</gene>
<name>A0A9J7DP18_SPOLT</name>
<dbReference type="GO" id="GO:0003676">
    <property type="term" value="F:nucleic acid binding"/>
    <property type="evidence" value="ECO:0007669"/>
    <property type="project" value="InterPro"/>
</dbReference>
<protein>
    <submittedName>
        <fullName evidence="3">Uncharacterized protein LOC111349041</fullName>
    </submittedName>
</protein>
<dbReference type="OrthoDB" id="3039988at2759"/>
<evidence type="ECO:0000256" key="1">
    <source>
        <dbReference type="SAM" id="MobiDB-lite"/>
    </source>
</evidence>
<evidence type="ECO:0000313" key="3">
    <source>
        <dbReference type="RefSeq" id="XP_022815770.1"/>
    </source>
</evidence>
<feature type="compositionally biased region" description="Basic and acidic residues" evidence="1">
    <location>
        <begin position="415"/>
        <end position="439"/>
    </location>
</feature>
<dbReference type="InterPro" id="IPR012337">
    <property type="entry name" value="RNaseH-like_sf"/>
</dbReference>
<sequence>MDDSNSEEDDLSDSDSLNKYQQKDEKTQGKNVDVSNTNTEEIRNVSKRKEREDDNCTEDEFITVVRRKPKRLIRSDSTEMQDKTGIDSNKTDNSQLEEVNKYQLCITSIETLPKQMALAKLLRSENIKGITRIKYKSFNKVLIQLSEDEEVVKLLECQKLKDMGLRCQKVNELTLSYGIVKGVDIDLNEKELLDVIECSTEIISINRLKRINTEGKWIDSEVVRISFKGSLPSYIYAYGCRFKVESYVFPVTQCSGCWQFGHILKFCPTKKKLCPKCGNNHENCDITEFKCLNCKGPHFTLDKTCPLYLKEKQIRLIMSKQQIPYRTALKVFLDKRENIENPPQNSYNYINLNTTRDTPTYSSILTRATVHRDSEPMETSPMDSVDKASMSRPVVRENRKYRINKRPTEVTHSLPEQERNEEIRTKERDKNNKQEEHTSKSALQHVARCASGHRGASIAYQIIQSINWFNETDKQLILQWVPAHIGLKGNEEADLVAKTAVTEGMIINYLPDHWELVPRFKEICFNEWKKLYETKSMSKGIWYKTIQANFKSG</sequence>
<dbReference type="KEGG" id="sliu:111349041"/>
<dbReference type="Proteomes" id="UP000301870">
    <property type="component" value="Chromosome 8"/>
</dbReference>
<dbReference type="SUPFAM" id="SSF53098">
    <property type="entry name" value="Ribonuclease H-like"/>
    <property type="match status" value="1"/>
</dbReference>
<dbReference type="Gene3D" id="3.30.420.10">
    <property type="entry name" value="Ribonuclease H-like superfamily/Ribonuclease H"/>
    <property type="match status" value="1"/>
</dbReference>
<proteinExistence type="predicted"/>
<dbReference type="GeneID" id="111349041"/>
<feature type="region of interest" description="Disordered" evidence="1">
    <location>
        <begin position="1"/>
        <end position="54"/>
    </location>
</feature>
<keyword evidence="2" id="KW-1185">Reference proteome</keyword>
<evidence type="ECO:0000313" key="2">
    <source>
        <dbReference type="Proteomes" id="UP000301870"/>
    </source>
</evidence>
<feature type="compositionally biased region" description="Acidic residues" evidence="1">
    <location>
        <begin position="1"/>
        <end position="13"/>
    </location>
</feature>
<dbReference type="RefSeq" id="XP_022815770.1">
    <property type="nucleotide sequence ID" value="XM_022960002.1"/>
</dbReference>
<feature type="compositionally biased region" description="Polar residues" evidence="1">
    <location>
        <begin position="29"/>
        <end position="39"/>
    </location>
</feature>
<feature type="region of interest" description="Disordered" evidence="1">
    <location>
        <begin position="72"/>
        <end position="91"/>
    </location>
</feature>